<keyword evidence="2" id="KW-1185">Reference proteome</keyword>
<dbReference type="AlphaFoldDB" id="A0A1G5Y475"/>
<dbReference type="PANTHER" id="PTHR38471">
    <property type="entry name" value="FOUR HELIX BUNDLE PROTEIN"/>
    <property type="match status" value="1"/>
</dbReference>
<accession>A0A1G5Y475</accession>
<evidence type="ECO:0000313" key="1">
    <source>
        <dbReference type="EMBL" id="SDA76765.1"/>
    </source>
</evidence>
<proteinExistence type="predicted"/>
<dbReference type="OrthoDB" id="5515766at2"/>
<dbReference type="InterPro" id="IPR036583">
    <property type="entry name" value="23S_rRNA_IVS_sf"/>
</dbReference>
<sequence length="129" mass="15005">MAKYERFEDLPVWQHAIRIGVRIYGLVDSEKLAKDYRAKDQLVGSAISISNNIAEGFEYNRNRQFIRYLEIAKGSAGELRSQHFLLLSAGKIDEEIYQENYLDLVDFSSELKGFVKYLSEFEDRKKKGD</sequence>
<dbReference type="NCBIfam" id="TIGR02436">
    <property type="entry name" value="four helix bundle protein"/>
    <property type="match status" value="1"/>
</dbReference>
<dbReference type="Pfam" id="PF05635">
    <property type="entry name" value="23S_rRNA_IVP"/>
    <property type="match status" value="1"/>
</dbReference>
<dbReference type="PANTHER" id="PTHR38471:SF2">
    <property type="entry name" value="FOUR HELIX BUNDLE PROTEIN"/>
    <property type="match status" value="1"/>
</dbReference>
<dbReference type="STRING" id="279824.SAMN03080617_02207"/>
<dbReference type="SUPFAM" id="SSF158446">
    <property type="entry name" value="IVS-encoded protein-like"/>
    <property type="match status" value="1"/>
</dbReference>
<protein>
    <submittedName>
        <fullName evidence="1">Four helix bundle protein</fullName>
    </submittedName>
</protein>
<evidence type="ECO:0000313" key="2">
    <source>
        <dbReference type="Proteomes" id="UP000198756"/>
    </source>
</evidence>
<organism evidence="1 2">
    <name type="scientific">Algoriphagus alkaliphilus</name>
    <dbReference type="NCBI Taxonomy" id="279824"/>
    <lineage>
        <taxon>Bacteria</taxon>
        <taxon>Pseudomonadati</taxon>
        <taxon>Bacteroidota</taxon>
        <taxon>Cytophagia</taxon>
        <taxon>Cytophagales</taxon>
        <taxon>Cyclobacteriaceae</taxon>
        <taxon>Algoriphagus</taxon>
    </lineage>
</organism>
<dbReference type="InterPro" id="IPR012657">
    <property type="entry name" value="23S_rRNA-intervening_sequence"/>
</dbReference>
<dbReference type="EMBL" id="FMXE01000013">
    <property type="protein sequence ID" value="SDA76765.1"/>
    <property type="molecule type" value="Genomic_DNA"/>
</dbReference>
<name>A0A1G5Y475_9BACT</name>
<dbReference type="RefSeq" id="WP_092729992.1">
    <property type="nucleotide sequence ID" value="NZ_FMXE01000013.1"/>
</dbReference>
<dbReference type="Gene3D" id="1.20.1440.60">
    <property type="entry name" value="23S rRNA-intervening sequence"/>
    <property type="match status" value="1"/>
</dbReference>
<gene>
    <name evidence="1" type="ORF">SAMN03080617_02207</name>
</gene>
<reference evidence="2" key="1">
    <citation type="submission" date="2016-10" db="EMBL/GenBank/DDBJ databases">
        <authorList>
            <person name="Varghese N."/>
            <person name="Submissions S."/>
        </authorList>
    </citation>
    <scope>NUCLEOTIDE SEQUENCE [LARGE SCALE GENOMIC DNA]</scope>
    <source>
        <strain evidence="2">DSM 22703</strain>
    </source>
</reference>
<dbReference type="Proteomes" id="UP000198756">
    <property type="component" value="Unassembled WGS sequence"/>
</dbReference>